<keyword evidence="1" id="KW-1133">Transmembrane helix</keyword>
<keyword evidence="1" id="KW-0472">Membrane</keyword>
<keyword evidence="2" id="KW-1185">Reference proteome</keyword>
<name>A0A3Q7XSL7_CICAR</name>
<reference evidence="3" key="1">
    <citation type="submission" date="2025-08" db="UniProtKB">
        <authorList>
            <consortium name="RefSeq"/>
        </authorList>
    </citation>
    <scope>IDENTIFICATION</scope>
    <source>
        <tissue evidence="3">Etiolated seedlings</tissue>
    </source>
</reference>
<sequence>MKFHLSRFTLQFAVANKFYSLSKSFQFVISIFILVILLACRLYFQSIGDVKEVVLTQKQLGVEEDAGVLRKEVKRLEVKVSGISSVLERQTRELDELKDELCTCKEQTKKEIALKNEALNQKASMQIQLHVKTDELEKSSLERGSERFEKLLFSVITILLLLLDVV</sequence>
<dbReference type="PANTHER" id="PTHR47344:SF1">
    <property type="entry name" value="RING ZINC FINGER PROTEIN-RELATED"/>
    <property type="match status" value="1"/>
</dbReference>
<dbReference type="AlphaFoldDB" id="A0A3Q7XSL7"/>
<proteinExistence type="predicted"/>
<dbReference type="OrthoDB" id="8062037at2759"/>
<keyword evidence="1" id="KW-0812">Transmembrane</keyword>
<organism evidence="2 3">
    <name type="scientific">Cicer arietinum</name>
    <name type="common">Chickpea</name>
    <name type="synonym">Garbanzo</name>
    <dbReference type="NCBI Taxonomy" id="3827"/>
    <lineage>
        <taxon>Eukaryota</taxon>
        <taxon>Viridiplantae</taxon>
        <taxon>Streptophyta</taxon>
        <taxon>Embryophyta</taxon>
        <taxon>Tracheophyta</taxon>
        <taxon>Spermatophyta</taxon>
        <taxon>Magnoliopsida</taxon>
        <taxon>eudicotyledons</taxon>
        <taxon>Gunneridae</taxon>
        <taxon>Pentapetalae</taxon>
        <taxon>rosids</taxon>
        <taxon>fabids</taxon>
        <taxon>Fabales</taxon>
        <taxon>Fabaceae</taxon>
        <taxon>Papilionoideae</taxon>
        <taxon>50 kb inversion clade</taxon>
        <taxon>NPAAA clade</taxon>
        <taxon>Hologalegina</taxon>
        <taxon>IRL clade</taxon>
        <taxon>Cicereae</taxon>
        <taxon>Cicer</taxon>
    </lineage>
</organism>
<dbReference type="KEGG" id="cam:113784793"/>
<dbReference type="STRING" id="3827.A0A3Q7XSL7"/>
<evidence type="ECO:0000313" key="2">
    <source>
        <dbReference type="Proteomes" id="UP000087171"/>
    </source>
</evidence>
<feature type="transmembrane region" description="Helical" evidence="1">
    <location>
        <begin position="25"/>
        <end position="44"/>
    </location>
</feature>
<evidence type="ECO:0000313" key="3">
    <source>
        <dbReference type="RefSeq" id="XP_027186851.1"/>
    </source>
</evidence>
<evidence type="ECO:0000256" key="1">
    <source>
        <dbReference type="SAM" id="Phobius"/>
    </source>
</evidence>
<accession>A0A3Q7XSL7</accession>
<protein>
    <submittedName>
        <fullName evidence="3">Uncharacterized protein LOC113784793</fullName>
    </submittedName>
</protein>
<dbReference type="RefSeq" id="XP_027186851.1">
    <property type="nucleotide sequence ID" value="XM_027331050.1"/>
</dbReference>
<dbReference type="Proteomes" id="UP000087171">
    <property type="component" value="Unplaced"/>
</dbReference>
<dbReference type="PANTHER" id="PTHR47344">
    <property type="entry name" value="RING ZINC FINGER PROTEIN-RELATED"/>
    <property type="match status" value="1"/>
</dbReference>
<gene>
    <name evidence="3" type="primary">LOC113784793</name>
</gene>